<gene>
    <name evidence="1" type="ORF">IEO21_10577</name>
</gene>
<organism evidence="1 2">
    <name type="scientific">Rhodonia placenta</name>
    <dbReference type="NCBI Taxonomy" id="104341"/>
    <lineage>
        <taxon>Eukaryota</taxon>
        <taxon>Fungi</taxon>
        <taxon>Dikarya</taxon>
        <taxon>Basidiomycota</taxon>
        <taxon>Agaricomycotina</taxon>
        <taxon>Agaricomycetes</taxon>
        <taxon>Polyporales</taxon>
        <taxon>Adustoporiaceae</taxon>
        <taxon>Rhodonia</taxon>
    </lineage>
</organism>
<sequence>MRRYGGRHYQRQGGQRIAWGQRQWWWLSTRWTLGEQVHKWPLGGNGDGGTEGSPGAE</sequence>
<reference evidence="1" key="1">
    <citation type="submission" date="2020-11" db="EMBL/GenBank/DDBJ databases">
        <authorList>
            <person name="Koelle M."/>
            <person name="Horta M.A.C."/>
            <person name="Nowrousian M."/>
            <person name="Ohm R.A."/>
            <person name="Benz P."/>
            <person name="Pilgard A."/>
        </authorList>
    </citation>
    <scope>NUCLEOTIDE SEQUENCE</scope>
    <source>
        <strain evidence="1">FPRL280</strain>
    </source>
</reference>
<dbReference type="AlphaFoldDB" id="A0A8H7NS79"/>
<reference evidence="1" key="2">
    <citation type="journal article" name="Front. Microbiol.">
        <title>Degradative Capacity of Two Strains of Rhodonia placenta: From Phenotype to Genotype.</title>
        <authorList>
            <person name="Kolle M."/>
            <person name="Horta M.A.C."/>
            <person name="Nowrousian M."/>
            <person name="Ohm R.A."/>
            <person name="Benz J.P."/>
            <person name="Pilgard A."/>
        </authorList>
    </citation>
    <scope>NUCLEOTIDE SEQUENCE</scope>
    <source>
        <strain evidence="1">FPRL280</strain>
    </source>
</reference>
<proteinExistence type="predicted"/>
<accession>A0A8H7NS79</accession>
<dbReference type="Proteomes" id="UP000639403">
    <property type="component" value="Unassembled WGS sequence"/>
</dbReference>
<protein>
    <submittedName>
        <fullName evidence="1">Uncharacterized protein</fullName>
    </submittedName>
</protein>
<comment type="caution">
    <text evidence="1">The sequence shown here is derived from an EMBL/GenBank/DDBJ whole genome shotgun (WGS) entry which is preliminary data.</text>
</comment>
<name>A0A8H7NS79_9APHY</name>
<dbReference type="EMBL" id="JADOXO010000918">
    <property type="protein sequence ID" value="KAF9799368.1"/>
    <property type="molecule type" value="Genomic_DNA"/>
</dbReference>
<evidence type="ECO:0000313" key="1">
    <source>
        <dbReference type="EMBL" id="KAF9799368.1"/>
    </source>
</evidence>
<evidence type="ECO:0000313" key="2">
    <source>
        <dbReference type="Proteomes" id="UP000639403"/>
    </source>
</evidence>